<evidence type="ECO:0000313" key="1">
    <source>
        <dbReference type="EMBL" id="KYO26031.1"/>
    </source>
</evidence>
<dbReference type="AlphaFoldDB" id="A0A151MN99"/>
<gene>
    <name evidence="1" type="ORF">Y1Q_0003797</name>
</gene>
<organism evidence="1 2">
    <name type="scientific">Alligator mississippiensis</name>
    <name type="common">American alligator</name>
    <dbReference type="NCBI Taxonomy" id="8496"/>
    <lineage>
        <taxon>Eukaryota</taxon>
        <taxon>Metazoa</taxon>
        <taxon>Chordata</taxon>
        <taxon>Craniata</taxon>
        <taxon>Vertebrata</taxon>
        <taxon>Euteleostomi</taxon>
        <taxon>Archelosauria</taxon>
        <taxon>Archosauria</taxon>
        <taxon>Crocodylia</taxon>
        <taxon>Alligatoridae</taxon>
        <taxon>Alligatorinae</taxon>
        <taxon>Alligator</taxon>
    </lineage>
</organism>
<comment type="caution">
    <text evidence="1">The sequence shown here is derived from an EMBL/GenBank/DDBJ whole genome shotgun (WGS) entry which is preliminary data.</text>
</comment>
<evidence type="ECO:0000313" key="2">
    <source>
        <dbReference type="Proteomes" id="UP000050525"/>
    </source>
</evidence>
<keyword evidence="2" id="KW-1185">Reference proteome</keyword>
<accession>A0A151MN99</accession>
<dbReference type="Proteomes" id="UP000050525">
    <property type="component" value="Unassembled WGS sequence"/>
</dbReference>
<name>A0A151MN99_ALLMI</name>
<dbReference type="EMBL" id="AKHW03005657">
    <property type="protein sequence ID" value="KYO26031.1"/>
    <property type="molecule type" value="Genomic_DNA"/>
</dbReference>
<protein>
    <submittedName>
        <fullName evidence="1">Uncharacterized protein</fullName>
    </submittedName>
</protein>
<reference evidence="1 2" key="1">
    <citation type="journal article" date="2012" name="Genome Biol.">
        <title>Sequencing three crocodilian genomes to illuminate the evolution of archosaurs and amniotes.</title>
        <authorList>
            <person name="St John J.A."/>
            <person name="Braun E.L."/>
            <person name="Isberg S.R."/>
            <person name="Miles L.G."/>
            <person name="Chong A.Y."/>
            <person name="Gongora J."/>
            <person name="Dalzell P."/>
            <person name="Moran C."/>
            <person name="Bed'hom B."/>
            <person name="Abzhanov A."/>
            <person name="Burgess S.C."/>
            <person name="Cooksey A.M."/>
            <person name="Castoe T.A."/>
            <person name="Crawford N.G."/>
            <person name="Densmore L.D."/>
            <person name="Drew J.C."/>
            <person name="Edwards S.V."/>
            <person name="Faircloth B.C."/>
            <person name="Fujita M.K."/>
            <person name="Greenwold M.J."/>
            <person name="Hoffmann F.G."/>
            <person name="Howard J.M."/>
            <person name="Iguchi T."/>
            <person name="Janes D.E."/>
            <person name="Khan S.Y."/>
            <person name="Kohno S."/>
            <person name="de Koning A.J."/>
            <person name="Lance S.L."/>
            <person name="McCarthy F.M."/>
            <person name="McCormack J.E."/>
            <person name="Merchant M.E."/>
            <person name="Peterson D.G."/>
            <person name="Pollock D.D."/>
            <person name="Pourmand N."/>
            <person name="Raney B.J."/>
            <person name="Roessler K.A."/>
            <person name="Sanford J.R."/>
            <person name="Sawyer R.H."/>
            <person name="Schmidt C.J."/>
            <person name="Triplett E.W."/>
            <person name="Tuberville T.D."/>
            <person name="Venegas-Anaya M."/>
            <person name="Howard J.T."/>
            <person name="Jarvis E.D."/>
            <person name="Guillette L.J.Jr."/>
            <person name="Glenn T.C."/>
            <person name="Green R.E."/>
            <person name="Ray D.A."/>
        </authorList>
    </citation>
    <scope>NUCLEOTIDE SEQUENCE [LARGE SCALE GENOMIC DNA]</scope>
    <source>
        <strain evidence="1">KSC_2009_1</strain>
    </source>
</reference>
<sequence>MSLEDHATGLPLSWSLQRTDSTQVLLSSFPECISSKDKEVGGITWSLHFFAFMAVERKQENMKTADTKIRRYLLLQLYWGPAFGFIEPTSVFELPLQLFQCTECSRKSSKLSLSSIHFGISAQAVRICPLVYEI</sequence>
<proteinExistence type="predicted"/>